<gene>
    <name evidence="2" type="ORF">SAMN05660642_01313</name>
</gene>
<feature type="chain" id="PRO_5011649880" description="Tat (Twin-arginine translocation) pathway signal sequence" evidence="1">
    <location>
        <begin position="32"/>
        <end position="83"/>
    </location>
</feature>
<evidence type="ECO:0000256" key="1">
    <source>
        <dbReference type="SAM" id="SignalP"/>
    </source>
</evidence>
<protein>
    <recommendedName>
        <fullName evidence="4">Tat (Twin-arginine translocation) pathway signal sequence</fullName>
    </recommendedName>
</protein>
<evidence type="ECO:0000313" key="3">
    <source>
        <dbReference type="Proteomes" id="UP000198680"/>
    </source>
</evidence>
<dbReference type="EMBL" id="FNHE01000003">
    <property type="protein sequence ID" value="SDM00813.1"/>
    <property type="molecule type" value="Genomic_DNA"/>
</dbReference>
<organism evidence="2 3">
    <name type="scientific">Geodermatophilus siccatus</name>
    <dbReference type="NCBI Taxonomy" id="1137991"/>
    <lineage>
        <taxon>Bacteria</taxon>
        <taxon>Bacillati</taxon>
        <taxon>Actinomycetota</taxon>
        <taxon>Actinomycetes</taxon>
        <taxon>Geodermatophilales</taxon>
        <taxon>Geodermatophilaceae</taxon>
        <taxon>Geodermatophilus</taxon>
    </lineage>
</organism>
<feature type="signal peptide" evidence="1">
    <location>
        <begin position="1"/>
        <end position="31"/>
    </location>
</feature>
<evidence type="ECO:0000313" key="2">
    <source>
        <dbReference type="EMBL" id="SDM00813.1"/>
    </source>
</evidence>
<dbReference type="RefSeq" id="WP_091215421.1">
    <property type="nucleotide sequence ID" value="NZ_FNHE01000003.1"/>
</dbReference>
<sequence length="83" mass="8634">MALSKRHLVLAATATTLGIGGVLLPGASAMAATTADQSVAVAAPASDSTSTTTEAASAQPDTICYYEWYVDAWGNWYYVWVCA</sequence>
<name>A0A1G9PQC2_9ACTN</name>
<accession>A0A1G9PQC2</accession>
<keyword evidence="3" id="KW-1185">Reference proteome</keyword>
<reference evidence="3" key="1">
    <citation type="submission" date="2016-10" db="EMBL/GenBank/DDBJ databases">
        <authorList>
            <person name="Varghese N."/>
            <person name="Submissions S."/>
        </authorList>
    </citation>
    <scope>NUCLEOTIDE SEQUENCE [LARGE SCALE GENOMIC DNA]</scope>
    <source>
        <strain evidence="3">DSM 45419</strain>
    </source>
</reference>
<keyword evidence="1" id="KW-0732">Signal</keyword>
<evidence type="ECO:0008006" key="4">
    <source>
        <dbReference type="Google" id="ProtNLM"/>
    </source>
</evidence>
<proteinExistence type="predicted"/>
<dbReference type="Proteomes" id="UP000198680">
    <property type="component" value="Unassembled WGS sequence"/>
</dbReference>
<dbReference type="AlphaFoldDB" id="A0A1G9PQC2"/>